<dbReference type="Proteomes" id="UP000499080">
    <property type="component" value="Unassembled WGS sequence"/>
</dbReference>
<keyword evidence="2" id="KW-1185">Reference proteome</keyword>
<dbReference type="EMBL" id="BGPR01006913">
    <property type="protein sequence ID" value="GBN22848.1"/>
    <property type="molecule type" value="Genomic_DNA"/>
</dbReference>
<organism evidence="1 2">
    <name type="scientific">Araneus ventricosus</name>
    <name type="common">Orbweaver spider</name>
    <name type="synonym">Epeira ventricosa</name>
    <dbReference type="NCBI Taxonomy" id="182803"/>
    <lineage>
        <taxon>Eukaryota</taxon>
        <taxon>Metazoa</taxon>
        <taxon>Ecdysozoa</taxon>
        <taxon>Arthropoda</taxon>
        <taxon>Chelicerata</taxon>
        <taxon>Arachnida</taxon>
        <taxon>Araneae</taxon>
        <taxon>Araneomorphae</taxon>
        <taxon>Entelegynae</taxon>
        <taxon>Araneoidea</taxon>
        <taxon>Araneidae</taxon>
        <taxon>Araneus</taxon>
    </lineage>
</organism>
<dbReference type="AlphaFoldDB" id="A0A4Y2M6X5"/>
<evidence type="ECO:0000313" key="1">
    <source>
        <dbReference type="EMBL" id="GBN22848.1"/>
    </source>
</evidence>
<accession>A0A4Y2M6X5</accession>
<gene>
    <name evidence="1" type="ORF">AVEN_217630_1</name>
</gene>
<protein>
    <submittedName>
        <fullName evidence="1">Uncharacterized protein</fullName>
    </submittedName>
</protein>
<reference evidence="1 2" key="1">
    <citation type="journal article" date="2019" name="Sci. Rep.">
        <title>Orb-weaving spider Araneus ventricosus genome elucidates the spidroin gene catalogue.</title>
        <authorList>
            <person name="Kono N."/>
            <person name="Nakamura H."/>
            <person name="Ohtoshi R."/>
            <person name="Moran D.A.P."/>
            <person name="Shinohara A."/>
            <person name="Yoshida Y."/>
            <person name="Fujiwara M."/>
            <person name="Mori M."/>
            <person name="Tomita M."/>
            <person name="Arakawa K."/>
        </authorList>
    </citation>
    <scope>NUCLEOTIDE SEQUENCE [LARGE SCALE GENOMIC DNA]</scope>
</reference>
<name>A0A4Y2M6X5_ARAVE</name>
<comment type="caution">
    <text evidence="1">The sequence shown here is derived from an EMBL/GenBank/DDBJ whole genome shotgun (WGS) entry which is preliminary data.</text>
</comment>
<proteinExistence type="predicted"/>
<evidence type="ECO:0000313" key="2">
    <source>
        <dbReference type="Proteomes" id="UP000499080"/>
    </source>
</evidence>
<sequence length="102" mass="11652">MNLRINKEKEKQKKPDTMSIICLLTEDEVKNFVLNVSSVIESSVEIAGFFQQTTRAKIADIRNAFIKIHLNNEESTYIFVGRILQERNDLETAGIGLSDYCI</sequence>